<dbReference type="EMBL" id="JAIWYP010000015">
    <property type="protein sequence ID" value="KAH3704896.1"/>
    <property type="molecule type" value="Genomic_DNA"/>
</dbReference>
<comment type="caution">
    <text evidence="2">The sequence shown here is derived from an EMBL/GenBank/DDBJ whole genome shotgun (WGS) entry which is preliminary data.</text>
</comment>
<protein>
    <submittedName>
        <fullName evidence="2">Uncharacterized protein</fullName>
    </submittedName>
</protein>
<dbReference type="Proteomes" id="UP000828390">
    <property type="component" value="Unassembled WGS sequence"/>
</dbReference>
<feature type="compositionally biased region" description="Basic and acidic residues" evidence="1">
    <location>
        <begin position="112"/>
        <end position="133"/>
    </location>
</feature>
<evidence type="ECO:0000256" key="1">
    <source>
        <dbReference type="SAM" id="MobiDB-lite"/>
    </source>
</evidence>
<gene>
    <name evidence="2" type="ORF">DPMN_079957</name>
</gene>
<proteinExistence type="predicted"/>
<dbReference type="AlphaFoldDB" id="A0A9D4BRK3"/>
<reference evidence="2" key="1">
    <citation type="journal article" date="2019" name="bioRxiv">
        <title>The Genome of the Zebra Mussel, Dreissena polymorpha: A Resource for Invasive Species Research.</title>
        <authorList>
            <person name="McCartney M.A."/>
            <person name="Auch B."/>
            <person name="Kono T."/>
            <person name="Mallez S."/>
            <person name="Zhang Y."/>
            <person name="Obille A."/>
            <person name="Becker A."/>
            <person name="Abrahante J.E."/>
            <person name="Garbe J."/>
            <person name="Badalamenti J.P."/>
            <person name="Herman A."/>
            <person name="Mangelson H."/>
            <person name="Liachko I."/>
            <person name="Sullivan S."/>
            <person name="Sone E.D."/>
            <person name="Koren S."/>
            <person name="Silverstein K.A.T."/>
            <person name="Beckman K.B."/>
            <person name="Gohl D.M."/>
        </authorList>
    </citation>
    <scope>NUCLEOTIDE SEQUENCE</scope>
    <source>
        <strain evidence="2">Duluth1</strain>
        <tissue evidence="2">Whole animal</tissue>
    </source>
</reference>
<name>A0A9D4BRK3_DREPO</name>
<keyword evidence="3" id="KW-1185">Reference proteome</keyword>
<sequence>MFLPTFMTSEHPGSHVFQQTRTIFIHIQDIIKTNILTKKNAPPLGGQVFQGTGTIFKLVQDIIETNLLTRFHDWKINVASRVLTRNKSTALRGVSIVVCQKKMFTNCLQTDRQTDRQTDGRTDGRRTVSDHKSSPRAIAQVS</sequence>
<organism evidence="2 3">
    <name type="scientific">Dreissena polymorpha</name>
    <name type="common">Zebra mussel</name>
    <name type="synonym">Mytilus polymorpha</name>
    <dbReference type="NCBI Taxonomy" id="45954"/>
    <lineage>
        <taxon>Eukaryota</taxon>
        <taxon>Metazoa</taxon>
        <taxon>Spiralia</taxon>
        <taxon>Lophotrochozoa</taxon>
        <taxon>Mollusca</taxon>
        <taxon>Bivalvia</taxon>
        <taxon>Autobranchia</taxon>
        <taxon>Heteroconchia</taxon>
        <taxon>Euheterodonta</taxon>
        <taxon>Imparidentia</taxon>
        <taxon>Neoheterodontei</taxon>
        <taxon>Myida</taxon>
        <taxon>Dreissenoidea</taxon>
        <taxon>Dreissenidae</taxon>
        <taxon>Dreissena</taxon>
    </lineage>
</organism>
<reference evidence="2" key="2">
    <citation type="submission" date="2020-11" db="EMBL/GenBank/DDBJ databases">
        <authorList>
            <person name="McCartney M.A."/>
            <person name="Auch B."/>
            <person name="Kono T."/>
            <person name="Mallez S."/>
            <person name="Becker A."/>
            <person name="Gohl D.M."/>
            <person name="Silverstein K.A.T."/>
            <person name="Koren S."/>
            <person name="Bechman K.B."/>
            <person name="Herman A."/>
            <person name="Abrahante J.E."/>
            <person name="Garbe J."/>
        </authorList>
    </citation>
    <scope>NUCLEOTIDE SEQUENCE</scope>
    <source>
        <strain evidence="2">Duluth1</strain>
        <tissue evidence="2">Whole animal</tissue>
    </source>
</reference>
<evidence type="ECO:0000313" key="3">
    <source>
        <dbReference type="Proteomes" id="UP000828390"/>
    </source>
</evidence>
<feature type="region of interest" description="Disordered" evidence="1">
    <location>
        <begin position="111"/>
        <end position="142"/>
    </location>
</feature>
<evidence type="ECO:0000313" key="2">
    <source>
        <dbReference type="EMBL" id="KAH3704896.1"/>
    </source>
</evidence>
<accession>A0A9D4BRK3</accession>